<dbReference type="Pfam" id="PF12724">
    <property type="entry name" value="Flavodoxin_5"/>
    <property type="match status" value="1"/>
</dbReference>
<dbReference type="PANTHER" id="PTHR38030">
    <property type="entry name" value="PROTOPORPHYRINOGEN IX DEHYDROGENASE [MENAQUINONE]"/>
    <property type="match status" value="1"/>
</dbReference>
<evidence type="ECO:0000313" key="3">
    <source>
        <dbReference type="Proteomes" id="UP000655751"/>
    </source>
</evidence>
<dbReference type="Proteomes" id="UP000655751">
    <property type="component" value="Unassembled WGS sequence"/>
</dbReference>
<sequence>MESNNTRIAVLYATAQGSCRDIAEFIAAHLIARGARVELAEVEHAPELELFDAVVFGSAVHDRALLPEADAYLRTHRDALTSRPVWLFSVGIGPSLRGPIGRRLARIVPPDVAEIREMISPRAYRAFAGYCSRADLPVPSRVVYRLIGGARYGDLRDWDQIRDWTDNLADELGLPSTDSEKAPQS</sequence>
<protein>
    <submittedName>
        <fullName evidence="2">Flavodoxin</fullName>
    </submittedName>
</protein>
<gene>
    <name evidence="2" type="ORF">IT779_32850</name>
</gene>
<evidence type="ECO:0000313" key="2">
    <source>
        <dbReference type="EMBL" id="MBH0781073.1"/>
    </source>
</evidence>
<dbReference type="PANTHER" id="PTHR38030:SF2">
    <property type="entry name" value="PROTOPORPHYRINOGEN IX DEHYDROGENASE [QUINONE]"/>
    <property type="match status" value="1"/>
</dbReference>
<accession>A0A931N7T4</accession>
<dbReference type="InterPro" id="IPR052200">
    <property type="entry name" value="Protoporphyrinogen_IX_DH"/>
</dbReference>
<dbReference type="Gene3D" id="3.40.50.360">
    <property type="match status" value="1"/>
</dbReference>
<dbReference type="SUPFAM" id="SSF52218">
    <property type="entry name" value="Flavoproteins"/>
    <property type="match status" value="1"/>
</dbReference>
<dbReference type="PROSITE" id="PS50902">
    <property type="entry name" value="FLAVODOXIN_LIKE"/>
    <property type="match status" value="1"/>
</dbReference>
<dbReference type="EMBL" id="JADMLG010000020">
    <property type="protein sequence ID" value="MBH0781073.1"/>
    <property type="molecule type" value="Genomic_DNA"/>
</dbReference>
<dbReference type="InterPro" id="IPR029039">
    <property type="entry name" value="Flavoprotein-like_sf"/>
</dbReference>
<name>A0A931N7T4_9NOCA</name>
<dbReference type="RefSeq" id="WP_196153372.1">
    <property type="nucleotide sequence ID" value="NZ_JADMLG010000020.1"/>
</dbReference>
<evidence type="ECO:0000259" key="1">
    <source>
        <dbReference type="PROSITE" id="PS50902"/>
    </source>
</evidence>
<dbReference type="GO" id="GO:0010181">
    <property type="term" value="F:FMN binding"/>
    <property type="evidence" value="ECO:0007669"/>
    <property type="project" value="InterPro"/>
</dbReference>
<organism evidence="2 3">
    <name type="scientific">Nocardia bovistercoris</name>
    <dbReference type="NCBI Taxonomy" id="2785916"/>
    <lineage>
        <taxon>Bacteria</taxon>
        <taxon>Bacillati</taxon>
        <taxon>Actinomycetota</taxon>
        <taxon>Actinomycetes</taxon>
        <taxon>Mycobacteriales</taxon>
        <taxon>Nocardiaceae</taxon>
        <taxon>Nocardia</taxon>
    </lineage>
</organism>
<dbReference type="InterPro" id="IPR026816">
    <property type="entry name" value="Flavodoxin_dom"/>
</dbReference>
<proteinExistence type="predicted"/>
<comment type="caution">
    <text evidence="2">The sequence shown here is derived from an EMBL/GenBank/DDBJ whole genome shotgun (WGS) entry which is preliminary data.</text>
</comment>
<dbReference type="InterPro" id="IPR008254">
    <property type="entry name" value="Flavodoxin/NO_synth"/>
</dbReference>
<dbReference type="GO" id="GO:0006783">
    <property type="term" value="P:heme biosynthetic process"/>
    <property type="evidence" value="ECO:0007669"/>
    <property type="project" value="TreeGrafter"/>
</dbReference>
<dbReference type="GO" id="GO:0070819">
    <property type="term" value="F:menaquinone-dependent protoporphyrinogen oxidase activity"/>
    <property type="evidence" value="ECO:0007669"/>
    <property type="project" value="TreeGrafter"/>
</dbReference>
<feature type="domain" description="Flavodoxin-like" evidence="1">
    <location>
        <begin position="8"/>
        <end position="185"/>
    </location>
</feature>
<reference evidence="2" key="1">
    <citation type="submission" date="2020-11" db="EMBL/GenBank/DDBJ databases">
        <title>Nocardia NEAU-351.nov., a novel actinomycete isolated from the cow dung.</title>
        <authorList>
            <person name="Zhang X."/>
        </authorList>
    </citation>
    <scope>NUCLEOTIDE SEQUENCE</scope>
    <source>
        <strain evidence="2">NEAU-351</strain>
    </source>
</reference>
<keyword evidence="3" id="KW-1185">Reference proteome</keyword>
<dbReference type="AlphaFoldDB" id="A0A931N7T4"/>